<proteinExistence type="predicted"/>
<feature type="repeat" description="Pumilio" evidence="2">
    <location>
        <begin position="750"/>
        <end position="785"/>
    </location>
</feature>
<feature type="repeat" description="Pumilio" evidence="2">
    <location>
        <begin position="714"/>
        <end position="749"/>
    </location>
</feature>
<keyword evidence="1" id="KW-0677">Repeat</keyword>
<feature type="compositionally biased region" description="Basic and acidic residues" evidence="3">
    <location>
        <begin position="235"/>
        <end position="257"/>
    </location>
</feature>
<dbReference type="SUPFAM" id="SSF48371">
    <property type="entry name" value="ARM repeat"/>
    <property type="match status" value="1"/>
</dbReference>
<feature type="compositionally biased region" description="Polar residues" evidence="3">
    <location>
        <begin position="133"/>
        <end position="143"/>
    </location>
</feature>
<comment type="caution">
    <text evidence="5">The sequence shown here is derived from an EMBL/GenBank/DDBJ whole genome shotgun (WGS) entry which is preliminary data.</text>
</comment>
<gene>
    <name evidence="5" type="ORF">FOB60_002278</name>
</gene>
<evidence type="ECO:0000256" key="3">
    <source>
        <dbReference type="SAM" id="MobiDB-lite"/>
    </source>
</evidence>
<dbReference type="CDD" id="cd07920">
    <property type="entry name" value="Pumilio"/>
    <property type="match status" value="1"/>
</dbReference>
<feature type="domain" description="PUM-HD" evidence="4">
    <location>
        <begin position="479"/>
        <end position="860"/>
    </location>
</feature>
<feature type="region of interest" description="Disordered" evidence="3">
    <location>
        <begin position="1"/>
        <end position="293"/>
    </location>
</feature>
<protein>
    <submittedName>
        <fullName evidence="5">Pumilio-family RNA binding repeat protein</fullName>
    </submittedName>
</protein>
<dbReference type="InterPro" id="IPR033712">
    <property type="entry name" value="Pumilio_RNA-bd"/>
</dbReference>
<feature type="repeat" description="Pumilio" evidence="2">
    <location>
        <begin position="558"/>
        <end position="593"/>
    </location>
</feature>
<dbReference type="PANTHER" id="PTHR12537:SF13">
    <property type="entry name" value="PUMILIO HOMOLOGY DOMAIN FAMILY MEMBER 4"/>
    <property type="match status" value="1"/>
</dbReference>
<evidence type="ECO:0000313" key="5">
    <source>
        <dbReference type="EMBL" id="KAF6057723.1"/>
    </source>
</evidence>
<dbReference type="InterPro" id="IPR033133">
    <property type="entry name" value="PUM-HD"/>
</dbReference>
<feature type="compositionally biased region" description="Polar residues" evidence="3">
    <location>
        <begin position="1"/>
        <end position="20"/>
    </location>
</feature>
<dbReference type="GO" id="GO:0003729">
    <property type="term" value="F:mRNA binding"/>
    <property type="evidence" value="ECO:0007669"/>
    <property type="project" value="UniProtKB-ARBA"/>
</dbReference>
<dbReference type="GO" id="GO:0010608">
    <property type="term" value="P:post-transcriptional regulation of gene expression"/>
    <property type="evidence" value="ECO:0007669"/>
    <property type="project" value="TreeGrafter"/>
</dbReference>
<dbReference type="EMBL" id="JABWAB010000003">
    <property type="protein sequence ID" value="KAF6057723.1"/>
    <property type="molecule type" value="Genomic_DNA"/>
</dbReference>
<dbReference type="Proteomes" id="UP000590412">
    <property type="component" value="Unassembled WGS sequence"/>
</dbReference>
<sequence>MSRSLSISNADLSSQNAKNKSSGGVRSASVSSSYFDNTREGSNEVSGSNADAELGTSIDIVGAINNLKLDEEDEQEAEESEKKNTSSSQNEDKNQKDSIVDASHNYAPEATNFGFPMYPPHPQSPYYFAPYQGSDTSQQQLKTDNGIAPPANYASGWNGHPGGGLDSQFGAISHQGYVPVSEPPLGQNRDGTNVPFIKPLEFSESKDDAQSKQSNGLSLSQDGESSTIVTSDEQDSNKDTLKNKNDDDSRKQLDHKTPTGGGMTPQHVNLPPTPPFNPFSPMSMNHPIGPGVPPGVPSPMMPYNYPPPFPPHHQQPNSRNFQTFDAKANVQGPLPPASAPHINAGPSPPNLAQYSGTVWNSQPSESITRGGVQQPVPPHIGNPPYPLNHHQHQQQAPSMPHHPLHQQHQHQHQHQQYQQHMHHPLQFQGGGNGGAPFMQHNHYNRGHSNNRRNNKHVHHYQNYGHNYGMTHFSGGNNGGAPYRQRKGEDANKYQNAKIQDYRGHILDLCSDQHGCRFLQRELAKEQDCLLKRDDNKSDGSKGDGEIKDESVSTMIFNELHDEVVNLMLDPFGNYLIQKLVECVSNEQRLELIKYSSSQFNRIALDSHGTRALQKLIECVGASHDNQEEVVDENDSASLIIKSLEPSIVLLSRDLNGNHVVQKCLINLSNKVNQVIYDTITSNCEVVACHRHGCCVIQRCLDYGNDRQVETLSHEVTTKLGVFTTDPYGNYVVQYVLSHGDSQSIDTIFAYLRDHFYQLSIHKFGSNVLEKSLRLEQKGKKENEEENNSSTRSASLIDELLKLSSDQFSTVLNDSFGNYVLQTCLDVAQLVQMTKLREMLVPLLPEIKSTPHGRRIANKLQ</sequence>
<feature type="repeat" description="Pumilio" evidence="2">
    <location>
        <begin position="801"/>
        <end position="837"/>
    </location>
</feature>
<dbReference type="InterPro" id="IPR016024">
    <property type="entry name" value="ARM-type_fold"/>
</dbReference>
<feature type="compositionally biased region" description="Basic and acidic residues" evidence="3">
    <location>
        <begin position="80"/>
        <end position="99"/>
    </location>
</feature>
<dbReference type="AlphaFoldDB" id="A0A8X7NNW9"/>
<dbReference type="Gene3D" id="1.25.10.10">
    <property type="entry name" value="Leucine-rich Repeat Variant"/>
    <property type="match status" value="1"/>
</dbReference>
<feature type="compositionally biased region" description="Low complexity" evidence="3">
    <location>
        <begin position="279"/>
        <end position="289"/>
    </location>
</feature>
<feature type="compositionally biased region" description="Polar residues" evidence="3">
    <location>
        <begin position="211"/>
        <end position="231"/>
    </location>
</feature>
<dbReference type="GO" id="GO:0010629">
    <property type="term" value="P:negative regulation of gene expression"/>
    <property type="evidence" value="ECO:0007669"/>
    <property type="project" value="UniProtKB-ARBA"/>
</dbReference>
<dbReference type="PANTHER" id="PTHR12537">
    <property type="entry name" value="RNA BINDING PROTEIN PUMILIO-RELATED"/>
    <property type="match status" value="1"/>
</dbReference>
<feature type="compositionally biased region" description="Basic and acidic residues" evidence="3">
    <location>
        <begin position="201"/>
        <end position="210"/>
    </location>
</feature>
<evidence type="ECO:0000256" key="1">
    <source>
        <dbReference type="ARBA" id="ARBA00022737"/>
    </source>
</evidence>
<evidence type="ECO:0000259" key="4">
    <source>
        <dbReference type="PROSITE" id="PS50303"/>
    </source>
</evidence>
<dbReference type="PROSITE" id="PS50302">
    <property type="entry name" value="PUM"/>
    <property type="match status" value="6"/>
</dbReference>
<dbReference type="SMART" id="SM00025">
    <property type="entry name" value="Pumilio"/>
    <property type="match status" value="8"/>
</dbReference>
<dbReference type="InterPro" id="IPR001313">
    <property type="entry name" value="Pumilio_RNA-bd_rpt"/>
</dbReference>
<evidence type="ECO:0000313" key="6">
    <source>
        <dbReference type="Proteomes" id="UP000590412"/>
    </source>
</evidence>
<feature type="compositionally biased region" description="Acidic residues" evidence="3">
    <location>
        <begin position="70"/>
        <end position="79"/>
    </location>
</feature>
<dbReference type="PROSITE" id="PS50303">
    <property type="entry name" value="PUM_HD"/>
    <property type="match status" value="1"/>
</dbReference>
<organism evidence="5 6">
    <name type="scientific">Candida parapsilosis</name>
    <name type="common">Yeast</name>
    <dbReference type="NCBI Taxonomy" id="5480"/>
    <lineage>
        <taxon>Eukaryota</taxon>
        <taxon>Fungi</taxon>
        <taxon>Dikarya</taxon>
        <taxon>Ascomycota</taxon>
        <taxon>Saccharomycotina</taxon>
        <taxon>Pichiomycetes</taxon>
        <taxon>Debaryomycetaceae</taxon>
        <taxon>Candida/Lodderomyces clade</taxon>
        <taxon>Candida</taxon>
    </lineage>
</organism>
<reference evidence="5" key="1">
    <citation type="submission" date="2020-03" db="EMBL/GenBank/DDBJ databases">
        <title>FDA dAtabase for Regulatory Grade micrObial Sequences (FDA-ARGOS): Supporting development and validation of Infectious Disease Dx tests.</title>
        <authorList>
            <person name="Campos J."/>
            <person name="Goldberg B."/>
            <person name="Tallon L."/>
            <person name="Sadzewicz L."/>
            <person name="Vavikolanu K."/>
            <person name="Mehta A."/>
            <person name="Aluvathingal J."/>
            <person name="Nadendla S."/>
            <person name="Nandy P."/>
            <person name="Geyer C."/>
            <person name="Yan Y."/>
            <person name="Sichtig H."/>
        </authorList>
    </citation>
    <scope>NUCLEOTIDE SEQUENCE [LARGE SCALE GENOMIC DNA]</scope>
    <source>
        <strain evidence="5">FDAARGOS_652</strain>
    </source>
</reference>
<dbReference type="GO" id="GO:0005737">
    <property type="term" value="C:cytoplasm"/>
    <property type="evidence" value="ECO:0007669"/>
    <property type="project" value="TreeGrafter"/>
</dbReference>
<dbReference type="FunFam" id="1.25.10.10:FF:000237">
    <property type="entry name" value="Pumilio homolog 9"/>
    <property type="match status" value="1"/>
</dbReference>
<feature type="repeat" description="Pumilio" evidence="2">
    <location>
        <begin position="642"/>
        <end position="677"/>
    </location>
</feature>
<dbReference type="Pfam" id="PF00806">
    <property type="entry name" value="PUF"/>
    <property type="match status" value="8"/>
</dbReference>
<feature type="compositionally biased region" description="Basic residues" evidence="3">
    <location>
        <begin position="402"/>
        <end position="413"/>
    </location>
</feature>
<dbReference type="InterPro" id="IPR011989">
    <property type="entry name" value="ARM-like"/>
</dbReference>
<feature type="region of interest" description="Disordered" evidence="3">
    <location>
        <begin position="383"/>
        <end position="415"/>
    </location>
</feature>
<name>A0A8X7NNW9_CANPA</name>
<evidence type="ECO:0000256" key="2">
    <source>
        <dbReference type="PROSITE-ProRule" id="PRU00317"/>
    </source>
</evidence>
<accession>A0A8X7NNW9</accession>
<feature type="repeat" description="Pumilio" evidence="2">
    <location>
        <begin position="678"/>
        <end position="713"/>
    </location>
</feature>
<feature type="compositionally biased region" description="Low complexity" evidence="3">
    <location>
        <begin position="21"/>
        <end position="33"/>
    </location>
</feature>